<sequence>MKRVIEAILFTSPDPLSPSRIARIAGADVKEVENALAELVEEYATKDSAIEVIEVGGKYLMRVKPEYHTYVERFAEKDMEKGVLRTLAVIALRQPIMLSKLAKIRGNKCYDHVKKLEEMGLIKAEKRGRTRILRTTKKFATYFGLKTGNPEEIREFLRKAAKEDSALEKYIEG</sequence>
<protein>
    <submittedName>
        <fullName evidence="6">Chromosome segregation and condensation protein, ScpB</fullName>
    </submittedName>
</protein>
<evidence type="ECO:0000313" key="7">
    <source>
        <dbReference type="Proteomes" id="UP000008136"/>
    </source>
</evidence>
<dbReference type="OrthoDB" id="8628at2157"/>
<dbReference type="KEGG" id="ave:Arcve_1396"/>
<dbReference type="STRING" id="693661.Arcve_1396"/>
<dbReference type="Gene3D" id="1.10.10.10">
    <property type="entry name" value="Winged helix-like DNA-binding domain superfamily/Winged helix DNA-binding domain"/>
    <property type="match status" value="2"/>
</dbReference>
<keyword evidence="3" id="KW-0159">Chromosome partition</keyword>
<dbReference type="HOGENOM" id="CLU_045647_6_0_2"/>
<evidence type="ECO:0000256" key="5">
    <source>
        <dbReference type="SAM" id="Coils"/>
    </source>
</evidence>
<reference evidence="6 7" key="1">
    <citation type="submission" date="2011-03" db="EMBL/GenBank/DDBJ databases">
        <title>The complete genome of Archaeoglobus veneficus SNP6.</title>
        <authorList>
            <consortium name="US DOE Joint Genome Institute (JGI-PGF)"/>
            <person name="Lucas S."/>
            <person name="Copeland A."/>
            <person name="Lapidus A."/>
            <person name="Bruce D."/>
            <person name="Goodwin L."/>
            <person name="Pitluck S."/>
            <person name="Kyrpides N."/>
            <person name="Mavromatis K."/>
            <person name="Pagani I."/>
            <person name="Ivanova N."/>
            <person name="Mikhailova N."/>
            <person name="Lu M."/>
            <person name="Detter J.C."/>
            <person name="Tapia R."/>
            <person name="Han C."/>
            <person name="Land M."/>
            <person name="Hauser L."/>
            <person name="Markowitz V."/>
            <person name="Cheng J.-F."/>
            <person name="Hugenholtz P."/>
            <person name="Woyke T."/>
            <person name="Wu D."/>
            <person name="Spring S."/>
            <person name="Brambilla E."/>
            <person name="Klenk H.-P."/>
            <person name="Eisen J.A."/>
        </authorList>
    </citation>
    <scope>NUCLEOTIDE SEQUENCE [LARGE SCALE GENOMIC DNA]</scope>
    <source>
        <strain>SNP6</strain>
    </source>
</reference>
<dbReference type="InterPro" id="IPR036390">
    <property type="entry name" value="WH_DNA-bd_sf"/>
</dbReference>
<keyword evidence="2" id="KW-0132">Cell division</keyword>
<keyword evidence="1" id="KW-0963">Cytoplasm</keyword>
<dbReference type="eggNOG" id="arCOG02613">
    <property type="taxonomic scope" value="Archaea"/>
</dbReference>
<keyword evidence="7" id="KW-1185">Reference proteome</keyword>
<dbReference type="AlphaFoldDB" id="F2KNS3"/>
<dbReference type="GeneID" id="10394519"/>
<evidence type="ECO:0000256" key="2">
    <source>
        <dbReference type="ARBA" id="ARBA00022618"/>
    </source>
</evidence>
<proteinExistence type="predicted"/>
<evidence type="ECO:0000256" key="1">
    <source>
        <dbReference type="ARBA" id="ARBA00022490"/>
    </source>
</evidence>
<evidence type="ECO:0000256" key="4">
    <source>
        <dbReference type="ARBA" id="ARBA00023306"/>
    </source>
</evidence>
<accession>F2KNS3</accession>
<dbReference type="SUPFAM" id="SSF46785">
    <property type="entry name" value="Winged helix' DNA-binding domain"/>
    <property type="match status" value="2"/>
</dbReference>
<feature type="coiled-coil region" evidence="5">
    <location>
        <begin position="22"/>
        <end position="49"/>
    </location>
</feature>
<dbReference type="Proteomes" id="UP000008136">
    <property type="component" value="Chromosome"/>
</dbReference>
<dbReference type="GO" id="GO:0051304">
    <property type="term" value="P:chromosome separation"/>
    <property type="evidence" value="ECO:0007669"/>
    <property type="project" value="InterPro"/>
</dbReference>
<dbReference type="PIRSF" id="PIRSF019345">
    <property type="entry name" value="ScpB"/>
    <property type="match status" value="1"/>
</dbReference>
<organism evidence="6 7">
    <name type="scientific">Archaeoglobus veneficus (strain DSM 11195 / SNP6)</name>
    <dbReference type="NCBI Taxonomy" id="693661"/>
    <lineage>
        <taxon>Archaea</taxon>
        <taxon>Methanobacteriati</taxon>
        <taxon>Methanobacteriota</taxon>
        <taxon>Archaeoglobi</taxon>
        <taxon>Archaeoglobales</taxon>
        <taxon>Archaeoglobaceae</taxon>
        <taxon>Archaeoglobus</taxon>
    </lineage>
</organism>
<dbReference type="GO" id="GO:0051301">
    <property type="term" value="P:cell division"/>
    <property type="evidence" value="ECO:0007669"/>
    <property type="project" value="UniProtKB-KW"/>
</dbReference>
<dbReference type="EMBL" id="CP002588">
    <property type="protein sequence ID" value="AEA47400.1"/>
    <property type="molecule type" value="Genomic_DNA"/>
</dbReference>
<gene>
    <name evidence="6" type="ordered locus">Arcve_1396</name>
</gene>
<dbReference type="NCBIfam" id="TIGR00281">
    <property type="entry name" value="SMC-Scp complex subunit ScpB"/>
    <property type="match status" value="1"/>
</dbReference>
<dbReference type="PANTHER" id="PTHR34298">
    <property type="entry name" value="SEGREGATION AND CONDENSATION PROTEIN B"/>
    <property type="match status" value="1"/>
</dbReference>
<evidence type="ECO:0000313" key="6">
    <source>
        <dbReference type="EMBL" id="AEA47400.1"/>
    </source>
</evidence>
<keyword evidence="4" id="KW-0131">Cell cycle</keyword>
<keyword evidence="5" id="KW-0175">Coiled coil</keyword>
<dbReference type="InterPro" id="IPR005234">
    <property type="entry name" value="ScpB_csome_segregation"/>
</dbReference>
<dbReference type="RefSeq" id="WP_013684061.1">
    <property type="nucleotide sequence ID" value="NC_015320.1"/>
</dbReference>
<evidence type="ECO:0000256" key="3">
    <source>
        <dbReference type="ARBA" id="ARBA00022829"/>
    </source>
</evidence>
<name>F2KNS3_ARCVS</name>
<dbReference type="InterPro" id="IPR036388">
    <property type="entry name" value="WH-like_DNA-bd_sf"/>
</dbReference>
<dbReference type="Pfam" id="PF04079">
    <property type="entry name" value="SMC_ScpB"/>
    <property type="match status" value="1"/>
</dbReference>
<dbReference type="PANTHER" id="PTHR34298:SF2">
    <property type="entry name" value="SEGREGATION AND CONDENSATION PROTEIN B"/>
    <property type="match status" value="1"/>
</dbReference>